<comment type="subcellular location">
    <subcellularLocation>
        <location evidence="1">Membrane</location>
        <topology evidence="1">Multi-pass membrane protein</topology>
    </subcellularLocation>
</comment>
<evidence type="ECO:0000256" key="4">
    <source>
        <dbReference type="ARBA" id="ARBA00023136"/>
    </source>
</evidence>
<proteinExistence type="predicted"/>
<name>A0A316Z0F3_9BASI</name>
<evidence type="ECO:0000313" key="10">
    <source>
        <dbReference type="Proteomes" id="UP000245768"/>
    </source>
</evidence>
<dbReference type="InterPro" id="IPR013717">
    <property type="entry name" value="PIG-P"/>
</dbReference>
<dbReference type="Proteomes" id="UP000245768">
    <property type="component" value="Unassembled WGS sequence"/>
</dbReference>
<feature type="compositionally biased region" description="Polar residues" evidence="5">
    <location>
        <begin position="248"/>
        <end position="257"/>
    </location>
</feature>
<reference evidence="9" key="1">
    <citation type="journal article" date="2018" name="Mol. Biol. Evol.">
        <title>Broad Genomic Sampling Reveals a Smut Pathogenic Ancestry of the Fungal Clade Ustilaginomycotina.</title>
        <authorList>
            <person name="Kijpornyongpan T."/>
            <person name="Mondo S.J."/>
            <person name="Barry K."/>
            <person name="Sandor L."/>
            <person name="Lee J."/>
            <person name="Lipzen A."/>
            <person name="Pangilinan J."/>
            <person name="LaButti K."/>
            <person name="Hainaut M."/>
            <person name="Henrissat B."/>
            <person name="Grigoriev I.V."/>
            <person name="Spatafora J.W."/>
            <person name="Aime M.C."/>
        </authorList>
    </citation>
    <scope>NUCLEOTIDE SEQUENCE [LARGE SCALE GENOMIC DNA]</scope>
    <source>
        <strain evidence="9">MCA 4198</strain>
    </source>
</reference>
<dbReference type="GO" id="GO:0010257">
    <property type="term" value="P:NADH dehydrogenase complex assembly"/>
    <property type="evidence" value="ECO:0007669"/>
    <property type="project" value="TreeGrafter"/>
</dbReference>
<dbReference type="Pfam" id="PF08510">
    <property type="entry name" value="PIG-P"/>
    <property type="match status" value="1"/>
</dbReference>
<feature type="region of interest" description="Disordered" evidence="5">
    <location>
        <begin position="229"/>
        <end position="257"/>
    </location>
</feature>
<feature type="domain" description="NADH:ubiquinone oxidoreductase intermediate-associated protein 30" evidence="8">
    <location>
        <begin position="25"/>
        <end position="93"/>
    </location>
</feature>
<dbReference type="OrthoDB" id="426386at2759"/>
<dbReference type="GO" id="GO:0051082">
    <property type="term" value="F:unfolded protein binding"/>
    <property type="evidence" value="ECO:0007669"/>
    <property type="project" value="TreeGrafter"/>
</dbReference>
<evidence type="ECO:0000256" key="1">
    <source>
        <dbReference type="ARBA" id="ARBA00004141"/>
    </source>
</evidence>
<dbReference type="PANTHER" id="PTHR13194">
    <property type="entry name" value="COMPLEX I INTERMEDIATE-ASSOCIATED PROTEIN 30"/>
    <property type="match status" value="1"/>
</dbReference>
<feature type="domain" description="PIG-P" evidence="7">
    <location>
        <begin position="265"/>
        <end position="304"/>
    </location>
</feature>
<evidence type="ECO:0000259" key="7">
    <source>
        <dbReference type="Pfam" id="PF08510"/>
    </source>
</evidence>
<sequence>MARVAGTPLVLFGPASLSPRKIWNASDFTAIDDRVRGGSSKSFVKVDPPSGSLMFQGFLDTLTLGGAGFASQSYMDRFPGDAIERDEYLGLRIVAAEKVSSSSSGAPSSSSSPVEGGGKAHVETYTLNLKTTPAKQRPDGRRESTIVYEFDFTMPSSLDKLAAGRRLSFDAPWDAFKPTYRGKPAEDAPPLQTEDILEWSIMARSNFGSQSGAFSLELVALEALPFASSSVPPTSATSKGERELLEEAQNSGPTSSTPIASGSGEFYGFALFILATLVLVGWCVWALTPDRILKRIGIDYYPNRCVVRQGRLDC</sequence>
<evidence type="ECO:0000256" key="3">
    <source>
        <dbReference type="ARBA" id="ARBA00022989"/>
    </source>
</evidence>
<dbReference type="GO" id="GO:0016020">
    <property type="term" value="C:membrane"/>
    <property type="evidence" value="ECO:0007669"/>
    <property type="project" value="UniProtKB-SubCell"/>
</dbReference>
<feature type="compositionally biased region" description="Low complexity" evidence="5">
    <location>
        <begin position="229"/>
        <end position="238"/>
    </location>
</feature>
<dbReference type="GeneID" id="37042049"/>
<dbReference type="PANTHER" id="PTHR13194:SF19">
    <property type="entry name" value="NAD(P)-BINDING ROSSMANN-FOLD SUPERFAMILY PROTEIN"/>
    <property type="match status" value="1"/>
</dbReference>
<dbReference type="InParanoid" id="A0A316Z0F3"/>
<evidence type="ECO:0000256" key="6">
    <source>
        <dbReference type="SAM" id="Phobius"/>
    </source>
</evidence>
<organism evidence="9 10">
    <name type="scientific">Acaromyces ingoldii</name>
    <dbReference type="NCBI Taxonomy" id="215250"/>
    <lineage>
        <taxon>Eukaryota</taxon>
        <taxon>Fungi</taxon>
        <taxon>Dikarya</taxon>
        <taxon>Basidiomycota</taxon>
        <taxon>Ustilaginomycotina</taxon>
        <taxon>Exobasidiomycetes</taxon>
        <taxon>Exobasidiales</taxon>
        <taxon>Cryptobasidiaceae</taxon>
        <taxon>Acaromyces</taxon>
    </lineage>
</organism>
<accession>A0A316Z0F3</accession>
<evidence type="ECO:0000259" key="8">
    <source>
        <dbReference type="Pfam" id="PF08547"/>
    </source>
</evidence>
<gene>
    <name evidence="9" type="ORF">FA10DRAFT_26256</name>
</gene>
<feature type="transmembrane region" description="Helical" evidence="6">
    <location>
        <begin position="266"/>
        <end position="287"/>
    </location>
</feature>
<dbReference type="EMBL" id="KZ819634">
    <property type="protein sequence ID" value="PWN93575.1"/>
    <property type="molecule type" value="Genomic_DNA"/>
</dbReference>
<dbReference type="InterPro" id="IPR013857">
    <property type="entry name" value="NADH-UbQ_OxRdtase-assoc_prot30"/>
</dbReference>
<dbReference type="AlphaFoldDB" id="A0A316Z0F3"/>
<dbReference type="RefSeq" id="XP_025380773.1">
    <property type="nucleotide sequence ID" value="XM_025520133.1"/>
</dbReference>
<protein>
    <submittedName>
        <fullName evidence="9">CIA30-domain-containing protein</fullName>
    </submittedName>
</protein>
<dbReference type="Pfam" id="PF08547">
    <property type="entry name" value="CIA30"/>
    <property type="match status" value="2"/>
</dbReference>
<evidence type="ECO:0000256" key="5">
    <source>
        <dbReference type="SAM" id="MobiDB-lite"/>
    </source>
</evidence>
<keyword evidence="10" id="KW-1185">Reference proteome</keyword>
<keyword evidence="3 6" id="KW-1133">Transmembrane helix</keyword>
<dbReference type="STRING" id="215250.A0A316Z0F3"/>
<dbReference type="InterPro" id="IPR039131">
    <property type="entry name" value="NDUFAF1"/>
</dbReference>
<feature type="domain" description="NADH:ubiquinone oxidoreductase intermediate-associated protein 30" evidence="8">
    <location>
        <begin position="123"/>
        <end position="218"/>
    </location>
</feature>
<keyword evidence="2 6" id="KW-0812">Transmembrane</keyword>
<keyword evidence="4 6" id="KW-0472">Membrane</keyword>
<evidence type="ECO:0000313" key="9">
    <source>
        <dbReference type="EMBL" id="PWN93575.1"/>
    </source>
</evidence>
<evidence type="ECO:0000256" key="2">
    <source>
        <dbReference type="ARBA" id="ARBA00022692"/>
    </source>
</evidence>